<keyword evidence="3" id="KW-1185">Reference proteome</keyword>
<dbReference type="Pfam" id="PF13166">
    <property type="entry name" value="AAA_13"/>
    <property type="match status" value="1"/>
</dbReference>
<reference evidence="2" key="1">
    <citation type="submission" date="2021-11" db="EMBL/GenBank/DDBJ databases">
        <title>Isoprene-degrading acetogen.</title>
        <authorList>
            <person name="Yang Y."/>
            <person name="Jin H."/>
            <person name="Yan J."/>
        </authorList>
    </citation>
    <scope>NUCLEOTIDE SEQUENCE</scope>
    <source>
        <strain evidence="2">Berkeley</strain>
    </source>
</reference>
<organism evidence="2 3">
    <name type="scientific">Acetobacterium wieringae</name>
    <dbReference type="NCBI Taxonomy" id="52694"/>
    <lineage>
        <taxon>Bacteria</taxon>
        <taxon>Bacillati</taxon>
        <taxon>Bacillota</taxon>
        <taxon>Clostridia</taxon>
        <taxon>Eubacteriales</taxon>
        <taxon>Eubacteriaceae</taxon>
        <taxon>Acetobacterium</taxon>
    </lineage>
</organism>
<gene>
    <name evidence="2" type="ORF">LNN31_09840</name>
</gene>
<accession>A0ABY6H9C8</accession>
<evidence type="ECO:0000313" key="2">
    <source>
        <dbReference type="EMBL" id="UYO61087.1"/>
    </source>
</evidence>
<dbReference type="SUPFAM" id="SSF52540">
    <property type="entry name" value="P-loop containing nucleoside triphosphate hydrolases"/>
    <property type="match status" value="1"/>
</dbReference>
<name>A0ABY6H9C8_9FIRM</name>
<dbReference type="Gene3D" id="3.40.50.300">
    <property type="entry name" value="P-loop containing nucleotide triphosphate hydrolases"/>
    <property type="match status" value="1"/>
</dbReference>
<dbReference type="Proteomes" id="UP001163550">
    <property type="component" value="Chromosome"/>
</dbReference>
<dbReference type="RefSeq" id="WP_263992359.1">
    <property type="nucleotide sequence ID" value="NZ_CP087994.1"/>
</dbReference>
<dbReference type="InterPro" id="IPR026866">
    <property type="entry name" value="CR006_AAA"/>
</dbReference>
<dbReference type="InterPro" id="IPR027417">
    <property type="entry name" value="P-loop_NTPase"/>
</dbReference>
<dbReference type="EMBL" id="CP087994">
    <property type="protein sequence ID" value="UYO61087.1"/>
    <property type="molecule type" value="Genomic_DNA"/>
</dbReference>
<evidence type="ECO:0000259" key="1">
    <source>
        <dbReference type="Pfam" id="PF13166"/>
    </source>
</evidence>
<proteinExistence type="predicted"/>
<evidence type="ECO:0000313" key="3">
    <source>
        <dbReference type="Proteomes" id="UP001163550"/>
    </source>
</evidence>
<protein>
    <submittedName>
        <fullName evidence="2">AAA family ATPase</fullName>
    </submittedName>
</protein>
<sequence length="370" mass="42726">MSAITDENVKDLARQLIESRKNIILVFAFNGTGKTRFSVEYKNITKELNDGNHSGVYYNAYSEDLFVWDNDTENTGSPIKLNVMRSTLNQYHSSLDEDKLREKLAAYKPKFDFKFNYHTDISFGIDSISFYPQSQGEEQPATIKISRGEQQIFIWCLFLTMFDVQGWTGDQNSHFFIDDPVSSLDDHNIFVTASTIMDLIDEHYEKRKIIITTHHVGIFSILSDWLTKGEKASSYKKLTQMHVLKNSANELFLMDCRKDVFLYHLELLQMLQHAINDNQLYAYHFAILRQALESVSSFLGVGRISYVLEQIGIEDTDEVARILNTLSHKTVFRYEAKELVPDNAELFLNVFNKLQNKYNFILHIGGGSDE</sequence>
<feature type="domain" description="Protein CR006 P-loop" evidence="1">
    <location>
        <begin position="130"/>
        <end position="331"/>
    </location>
</feature>